<dbReference type="SUPFAM" id="SSF51735">
    <property type="entry name" value="NAD(P)-binding Rossmann-fold domains"/>
    <property type="match status" value="1"/>
</dbReference>
<proteinExistence type="inferred from homology"/>
<dbReference type="InterPro" id="IPR036291">
    <property type="entry name" value="NAD(P)-bd_dom_sf"/>
</dbReference>
<feature type="region of interest" description="Disordered" evidence="4">
    <location>
        <begin position="294"/>
        <end position="360"/>
    </location>
</feature>
<reference evidence="5 6" key="1">
    <citation type="submission" date="2017-06" db="EMBL/GenBank/DDBJ databases">
        <title>Comparative genomic analysis of Ambrosia Fusariam Clade fungi.</title>
        <authorList>
            <person name="Stajich J.E."/>
            <person name="Carrillo J."/>
            <person name="Kijimoto T."/>
            <person name="Eskalen A."/>
            <person name="O'Donnell K."/>
            <person name="Kasson M."/>
        </authorList>
    </citation>
    <scope>NUCLEOTIDE SEQUENCE [LARGE SCALE GENOMIC DNA]</scope>
    <source>
        <strain evidence="5 6">NRRL62606</strain>
    </source>
</reference>
<keyword evidence="6" id="KW-1185">Reference proteome</keyword>
<evidence type="ECO:0000256" key="3">
    <source>
        <dbReference type="ARBA" id="ARBA00023002"/>
    </source>
</evidence>
<evidence type="ECO:0000313" key="5">
    <source>
        <dbReference type="EMBL" id="RSL80808.1"/>
    </source>
</evidence>
<dbReference type="AlphaFoldDB" id="A0A428RTE9"/>
<dbReference type="CDD" id="cd12148">
    <property type="entry name" value="fungal_TF_MHR"/>
    <property type="match status" value="1"/>
</dbReference>
<feature type="compositionally biased region" description="Basic and acidic residues" evidence="4">
    <location>
        <begin position="337"/>
        <end position="347"/>
    </location>
</feature>
<dbReference type="Pfam" id="PF00106">
    <property type="entry name" value="adh_short"/>
    <property type="match status" value="1"/>
</dbReference>
<evidence type="ECO:0008006" key="7">
    <source>
        <dbReference type="Google" id="ProtNLM"/>
    </source>
</evidence>
<dbReference type="PRINTS" id="PR00081">
    <property type="entry name" value="GDHRDH"/>
</dbReference>
<comment type="similarity">
    <text evidence="1">Belongs to the short-chain dehydrogenases/reductases (SDR) family.</text>
</comment>
<dbReference type="Proteomes" id="UP000287972">
    <property type="component" value="Unassembled WGS sequence"/>
</dbReference>
<dbReference type="GO" id="GO:0016491">
    <property type="term" value="F:oxidoreductase activity"/>
    <property type="evidence" value="ECO:0007669"/>
    <property type="project" value="UniProtKB-KW"/>
</dbReference>
<gene>
    <name evidence="5" type="ORF">CEP51_006297</name>
</gene>
<dbReference type="EMBL" id="NKCL01000136">
    <property type="protein sequence ID" value="RSL80808.1"/>
    <property type="molecule type" value="Genomic_DNA"/>
</dbReference>
<dbReference type="PANTHER" id="PTHR43180">
    <property type="entry name" value="3-OXOACYL-(ACYL-CARRIER-PROTEIN) REDUCTASE (AFU_ORTHOLOGUE AFUA_6G11210)"/>
    <property type="match status" value="1"/>
</dbReference>
<keyword evidence="2" id="KW-0521">NADP</keyword>
<dbReference type="InterPro" id="IPR002347">
    <property type="entry name" value="SDR_fam"/>
</dbReference>
<sequence length="1013" mass="111458">MHQLDFSSSNLADLAGKTVIVTGAARGIGASTAALFNSHGANVVLVDLPQAKDAATSLIESFQYPEKSLFAPANILVWKDLVSVFKTAVQRFSKVDVVVANAAIMESKPVLDVEVDEAGDPVESLEANRVIDVNLKGTLNTLRLGLHYLSQNEPSATGSRGSIVFATSTSGYFGSTGNAAYISSKHGVVGLMRASLRRAASLGISLSSVAPCYTPTHLTAGFGQKITDAGLNANTPEGVASVAASLACDGTAHGLACLVWGGYKRELERTRQELTKKQCSLHDRWLEARFLLQLGPSPQPSNDSPRASDESPRPPKRKLEESELGSDVQSAYQTPETEPRPTPHESPCHPPTPVKGSIHSDECSLSISDVLNPAPMLERTWLDFLDLQTVPPARESISHGPPIRTKLPEQPSSDKMEEIASKGIVYQGHSLSETPESHAQPPLTKRARYSPGVVVSQAALSEFDLQTTMMQVSNKRLITKSLLKIYHDVLESNLACWLTERTCPYTRNWDGYASREKSVTLSPQSTLSSPVNTLSLNRFYTRVLRLDRAMMANNLISLTASQDRTASKALNQVIMAFSSQWSQNYSRREKPFGGDSTSCDSEDDFLESHNDDFERDFQRATWHQARAALLEASEIECYRVVYAEILFNWTEKLDQPGEAGIASDWITEKGMNDNDPLSCSFMDILGRGGPPTFIEGASRKIQVLKFKLDAARIGSLKTTGARRNGSIPKKRSPNIGQEEQATARLLYWLAVMCDTVSSSTNERPRAIKEDYCDELAPRSMEHPGMAQDPSFDTIQSEAFGEMDFFGADKPLQLDRLSAHDFVFEGITRSVPVKVLLFRKVSSLQNALRQGNHEQVDDIIQGSIATYRRWNVTYGAFFRELAQMYSSLPARIKGWFICIVIPWHLAVMLMADLIDFADNNEVGKADTRTARIESQITSRMRRSTAVDVAELAKLTCPAGEDWGGNSPTEQLPGYHFAVKSSAILTEPWTVLLIGAFRNAAVYHLGIVEDLRRND</sequence>
<evidence type="ECO:0000256" key="2">
    <source>
        <dbReference type="ARBA" id="ARBA00022857"/>
    </source>
</evidence>
<feature type="region of interest" description="Disordered" evidence="4">
    <location>
        <begin position="393"/>
        <end position="415"/>
    </location>
</feature>
<name>A0A428RTE9_9HYPO</name>
<evidence type="ECO:0000313" key="6">
    <source>
        <dbReference type="Proteomes" id="UP000287972"/>
    </source>
</evidence>
<protein>
    <recommendedName>
        <fullName evidence="7">Transcription factor domain-containing protein</fullName>
    </recommendedName>
</protein>
<dbReference type="Gene3D" id="3.40.50.720">
    <property type="entry name" value="NAD(P)-binding Rossmann-like Domain"/>
    <property type="match status" value="1"/>
</dbReference>
<evidence type="ECO:0000256" key="1">
    <source>
        <dbReference type="ARBA" id="ARBA00006484"/>
    </source>
</evidence>
<comment type="caution">
    <text evidence="5">The sequence shown here is derived from an EMBL/GenBank/DDBJ whole genome shotgun (WGS) entry which is preliminary data.</text>
</comment>
<dbReference type="PANTHER" id="PTHR43180:SF33">
    <property type="entry name" value="15-HYDROXYPROSTAGLANDIN DEHYDROGENASE [NAD(+)]-LIKE"/>
    <property type="match status" value="1"/>
</dbReference>
<accession>A0A428RTE9</accession>
<organism evidence="5 6">
    <name type="scientific">Fusarium floridanum</name>
    <dbReference type="NCBI Taxonomy" id="1325733"/>
    <lineage>
        <taxon>Eukaryota</taxon>
        <taxon>Fungi</taxon>
        <taxon>Dikarya</taxon>
        <taxon>Ascomycota</taxon>
        <taxon>Pezizomycotina</taxon>
        <taxon>Sordariomycetes</taxon>
        <taxon>Hypocreomycetidae</taxon>
        <taxon>Hypocreales</taxon>
        <taxon>Nectriaceae</taxon>
        <taxon>Fusarium</taxon>
        <taxon>Fusarium solani species complex</taxon>
    </lineage>
</organism>
<evidence type="ECO:0000256" key="4">
    <source>
        <dbReference type="SAM" id="MobiDB-lite"/>
    </source>
</evidence>
<feature type="compositionally biased region" description="Basic and acidic residues" evidence="4">
    <location>
        <begin position="306"/>
        <end position="321"/>
    </location>
</feature>
<keyword evidence="3" id="KW-0560">Oxidoreductase</keyword>